<dbReference type="PATRIC" id="fig|320778.3.peg.3226"/>
<evidence type="ECO:0000313" key="8">
    <source>
        <dbReference type="EMBL" id="KLV08096.1"/>
    </source>
</evidence>
<feature type="transmembrane region" description="Helical" evidence="6">
    <location>
        <begin position="257"/>
        <end position="276"/>
    </location>
</feature>
<feature type="transmembrane region" description="Helical" evidence="6">
    <location>
        <begin position="12"/>
        <end position="32"/>
    </location>
</feature>
<comment type="subcellular location">
    <subcellularLocation>
        <location evidence="1">Cell membrane</location>
        <topology evidence="1">Multi-pass membrane protein</topology>
    </subcellularLocation>
</comment>
<sequence length="315" mass="33562">MTVYPTTASSARYGIWAILLASLLWGTTGTVASFAPDVSPLAIGAFAMGFGGLIQALSAKTRLVQEIPRLLQQKQRLLIGAVAITVYPLAFYTSMRLAGVAIGTVISIASAPFATAILECLISKKNTLTQRWMISFGLGITGMALLTYAEPATSQLDESSTLKMTGILLGLIAGCAYAVYSWVAKAMIETGIQSSAAMGSLFGLGAIGLLPTLFFTGNQMFASLSNAMVMIYMAVIPMFLGYFLFGYGLRHINASKATLLTLFEPVVAAVFAVTIVGEVIPYQGWFGMVLIILCLTIQTRESPADKHKLSVKSHQ</sequence>
<dbReference type="EMBL" id="LDOU01000015">
    <property type="protein sequence ID" value="KLV08096.1"/>
    <property type="molecule type" value="Genomic_DNA"/>
</dbReference>
<organism evidence="8 9">
    <name type="scientific">Photobacterium ganghwense</name>
    <dbReference type="NCBI Taxonomy" id="320778"/>
    <lineage>
        <taxon>Bacteria</taxon>
        <taxon>Pseudomonadati</taxon>
        <taxon>Pseudomonadota</taxon>
        <taxon>Gammaproteobacteria</taxon>
        <taxon>Vibrionales</taxon>
        <taxon>Vibrionaceae</taxon>
        <taxon>Photobacterium</taxon>
    </lineage>
</organism>
<dbReference type="InterPro" id="IPR050638">
    <property type="entry name" value="AA-Vitamin_Transporters"/>
</dbReference>
<feature type="transmembrane region" description="Helical" evidence="6">
    <location>
        <begin position="100"/>
        <end position="120"/>
    </location>
</feature>
<evidence type="ECO:0000256" key="5">
    <source>
        <dbReference type="ARBA" id="ARBA00023136"/>
    </source>
</evidence>
<dbReference type="InterPro" id="IPR000620">
    <property type="entry name" value="EamA_dom"/>
</dbReference>
<feature type="domain" description="EamA" evidence="7">
    <location>
        <begin position="165"/>
        <end position="295"/>
    </location>
</feature>
<evidence type="ECO:0000256" key="3">
    <source>
        <dbReference type="ARBA" id="ARBA00022692"/>
    </source>
</evidence>
<keyword evidence="9" id="KW-1185">Reference proteome</keyword>
<keyword evidence="2" id="KW-1003">Cell membrane</keyword>
<feature type="transmembrane region" description="Helical" evidence="6">
    <location>
        <begin position="132"/>
        <end position="149"/>
    </location>
</feature>
<evidence type="ECO:0000256" key="6">
    <source>
        <dbReference type="SAM" id="Phobius"/>
    </source>
</evidence>
<feature type="transmembrane region" description="Helical" evidence="6">
    <location>
        <begin position="227"/>
        <end position="245"/>
    </location>
</feature>
<accession>A0A0J1H8X2</accession>
<evidence type="ECO:0000256" key="2">
    <source>
        <dbReference type="ARBA" id="ARBA00022475"/>
    </source>
</evidence>
<evidence type="ECO:0000256" key="4">
    <source>
        <dbReference type="ARBA" id="ARBA00022989"/>
    </source>
</evidence>
<feature type="transmembrane region" description="Helical" evidence="6">
    <location>
        <begin position="195"/>
        <end position="215"/>
    </location>
</feature>
<feature type="transmembrane region" description="Helical" evidence="6">
    <location>
        <begin position="38"/>
        <end position="57"/>
    </location>
</feature>
<keyword evidence="3 6" id="KW-0812">Transmembrane</keyword>
<protein>
    <submittedName>
        <fullName evidence="8">Membrane protein</fullName>
    </submittedName>
</protein>
<dbReference type="Pfam" id="PF00892">
    <property type="entry name" value="EamA"/>
    <property type="match status" value="2"/>
</dbReference>
<evidence type="ECO:0000313" key="9">
    <source>
        <dbReference type="Proteomes" id="UP000035909"/>
    </source>
</evidence>
<evidence type="ECO:0000259" key="7">
    <source>
        <dbReference type="Pfam" id="PF00892"/>
    </source>
</evidence>
<keyword evidence="4 6" id="KW-1133">Transmembrane helix</keyword>
<dbReference type="Proteomes" id="UP000035909">
    <property type="component" value="Unassembled WGS sequence"/>
</dbReference>
<dbReference type="InterPro" id="IPR037185">
    <property type="entry name" value="EmrE-like"/>
</dbReference>
<dbReference type="STRING" id="320778.ABT57_14840"/>
<dbReference type="GO" id="GO:0005886">
    <property type="term" value="C:plasma membrane"/>
    <property type="evidence" value="ECO:0007669"/>
    <property type="project" value="UniProtKB-SubCell"/>
</dbReference>
<dbReference type="PANTHER" id="PTHR32322:SF18">
    <property type="entry name" value="S-ADENOSYLMETHIONINE_S-ADENOSYLHOMOCYSTEINE TRANSPORTER"/>
    <property type="match status" value="1"/>
</dbReference>
<dbReference type="SUPFAM" id="SSF103481">
    <property type="entry name" value="Multidrug resistance efflux transporter EmrE"/>
    <property type="match status" value="1"/>
</dbReference>
<proteinExistence type="predicted"/>
<name>A0A0J1H8X2_9GAMM</name>
<dbReference type="RefSeq" id="WP_047885988.1">
    <property type="nucleotide sequence ID" value="NZ_CP071326.1"/>
</dbReference>
<feature type="domain" description="EamA" evidence="7">
    <location>
        <begin position="13"/>
        <end position="147"/>
    </location>
</feature>
<keyword evidence="5 6" id="KW-0472">Membrane</keyword>
<dbReference type="OrthoDB" id="9787117at2"/>
<comment type="caution">
    <text evidence="8">The sequence shown here is derived from an EMBL/GenBank/DDBJ whole genome shotgun (WGS) entry which is preliminary data.</text>
</comment>
<gene>
    <name evidence="8" type="ORF">ABT57_14840</name>
</gene>
<feature type="transmembrane region" description="Helical" evidence="6">
    <location>
        <begin position="161"/>
        <end position="183"/>
    </location>
</feature>
<reference evidence="8 9" key="1">
    <citation type="submission" date="2015-05" db="EMBL/GenBank/DDBJ databases">
        <title>Photobacterium galathea sp. nov.</title>
        <authorList>
            <person name="Machado H."/>
            <person name="Gram L."/>
        </authorList>
    </citation>
    <scope>NUCLEOTIDE SEQUENCE [LARGE SCALE GENOMIC DNA]</scope>
    <source>
        <strain evidence="8 9">DSM 22954</strain>
    </source>
</reference>
<feature type="transmembrane region" description="Helical" evidence="6">
    <location>
        <begin position="77"/>
        <end position="94"/>
    </location>
</feature>
<dbReference type="AlphaFoldDB" id="A0A0J1H8X2"/>
<evidence type="ECO:0000256" key="1">
    <source>
        <dbReference type="ARBA" id="ARBA00004651"/>
    </source>
</evidence>
<dbReference type="PANTHER" id="PTHR32322">
    <property type="entry name" value="INNER MEMBRANE TRANSPORTER"/>
    <property type="match status" value="1"/>
</dbReference>